<keyword evidence="1" id="KW-0812">Transmembrane</keyword>
<name>A0A9W7AT67_9STRA</name>
<dbReference type="EMBL" id="BRXY01000204">
    <property type="protein sequence ID" value="GMH77171.1"/>
    <property type="molecule type" value="Genomic_DNA"/>
</dbReference>
<feature type="transmembrane region" description="Helical" evidence="1">
    <location>
        <begin position="254"/>
        <end position="275"/>
    </location>
</feature>
<reference evidence="3" key="1">
    <citation type="journal article" date="2023" name="Commun. Biol.">
        <title>Genome analysis of Parmales, the sister group of diatoms, reveals the evolutionary specialization of diatoms from phago-mixotrophs to photoautotrophs.</title>
        <authorList>
            <person name="Ban H."/>
            <person name="Sato S."/>
            <person name="Yoshikawa S."/>
            <person name="Yamada K."/>
            <person name="Nakamura Y."/>
            <person name="Ichinomiya M."/>
            <person name="Sato N."/>
            <person name="Blanc-Mathieu R."/>
            <person name="Endo H."/>
            <person name="Kuwata A."/>
            <person name="Ogata H."/>
        </authorList>
    </citation>
    <scope>NUCLEOTIDE SEQUENCE [LARGE SCALE GENOMIC DNA]</scope>
    <source>
        <strain evidence="3">NIES 3701</strain>
    </source>
</reference>
<feature type="transmembrane region" description="Helical" evidence="1">
    <location>
        <begin position="190"/>
        <end position="210"/>
    </location>
</feature>
<feature type="transmembrane region" description="Helical" evidence="1">
    <location>
        <begin position="41"/>
        <end position="63"/>
    </location>
</feature>
<evidence type="ECO:0000313" key="3">
    <source>
        <dbReference type="Proteomes" id="UP001165085"/>
    </source>
</evidence>
<proteinExistence type="predicted"/>
<feature type="transmembrane region" description="Helical" evidence="1">
    <location>
        <begin position="156"/>
        <end position="178"/>
    </location>
</feature>
<feature type="transmembrane region" description="Helical" evidence="1">
    <location>
        <begin position="108"/>
        <end position="126"/>
    </location>
</feature>
<gene>
    <name evidence="2" type="ORF">TrST_g4120</name>
</gene>
<accession>A0A9W7AT67</accession>
<evidence type="ECO:0000313" key="2">
    <source>
        <dbReference type="EMBL" id="GMH77171.1"/>
    </source>
</evidence>
<protein>
    <submittedName>
        <fullName evidence="2">Uncharacterized protein</fullName>
    </submittedName>
</protein>
<keyword evidence="1" id="KW-1133">Transmembrane helix</keyword>
<dbReference type="OrthoDB" id="201172at2759"/>
<feature type="transmembrane region" description="Helical" evidence="1">
    <location>
        <begin position="307"/>
        <end position="326"/>
    </location>
</feature>
<dbReference type="AlphaFoldDB" id="A0A9W7AT67"/>
<keyword evidence="3" id="KW-1185">Reference proteome</keyword>
<comment type="caution">
    <text evidence="2">The sequence shown here is derived from an EMBL/GenBank/DDBJ whole genome shotgun (WGS) entry which is preliminary data.</text>
</comment>
<feature type="transmembrane region" description="Helical" evidence="1">
    <location>
        <begin position="346"/>
        <end position="363"/>
    </location>
</feature>
<evidence type="ECO:0000256" key="1">
    <source>
        <dbReference type="SAM" id="Phobius"/>
    </source>
</evidence>
<feature type="transmembrane region" description="Helical" evidence="1">
    <location>
        <begin position="217"/>
        <end position="234"/>
    </location>
</feature>
<organism evidence="2 3">
    <name type="scientific">Triparma strigata</name>
    <dbReference type="NCBI Taxonomy" id="1606541"/>
    <lineage>
        <taxon>Eukaryota</taxon>
        <taxon>Sar</taxon>
        <taxon>Stramenopiles</taxon>
        <taxon>Ochrophyta</taxon>
        <taxon>Bolidophyceae</taxon>
        <taxon>Parmales</taxon>
        <taxon>Triparmaceae</taxon>
        <taxon>Triparma</taxon>
    </lineage>
</organism>
<sequence>MSSGDDPQPTPTLLRRALSAFTHSFSFHIPWEGPPKTKRKVFAAIICIAAVFNAVVIFLVWLADSEDWLTAQDWEGWGSAIRQTPTAVGCEYAANPATRYLAQPITSLSNFGFTFTAVVILQFALLDLRHNGLKNLVCNSDFEKLRESQLIGAHPLLSINLAGCCVVMCYTSFCWHASLTHKGGTMDMGSIYVICIYIIGLASVRLISYLHLRNSKVLTVAIHTVSFGALYAGYRVYEHNRLIGYENWEDMTIFLILGVVVGVPFPFFIGIARMLKNTIGGCILGKEWLKRIEKKEKEREVRRRRSWGLAILALISILAGKLFREYDQTWMCSDWFGPHHWFQGHALWHVFCAFAILFVYLFFRSEVFNIYGYLNESREEEFNWAERGRNSGRSSSSGGEVMELTMVERRASREGIGEVL</sequence>
<keyword evidence="1" id="KW-0472">Membrane</keyword>
<dbReference type="Proteomes" id="UP001165085">
    <property type="component" value="Unassembled WGS sequence"/>
</dbReference>